<feature type="non-terminal residue" evidence="1">
    <location>
        <position position="150"/>
    </location>
</feature>
<feature type="non-terminal residue" evidence="1">
    <location>
        <position position="1"/>
    </location>
</feature>
<keyword evidence="2" id="KW-1185">Reference proteome</keyword>
<name>A0ABN7WJB6_GIGMA</name>
<evidence type="ECO:0000313" key="2">
    <source>
        <dbReference type="Proteomes" id="UP000789901"/>
    </source>
</evidence>
<organism evidence="1 2">
    <name type="scientific">Gigaspora margarita</name>
    <dbReference type="NCBI Taxonomy" id="4874"/>
    <lineage>
        <taxon>Eukaryota</taxon>
        <taxon>Fungi</taxon>
        <taxon>Fungi incertae sedis</taxon>
        <taxon>Mucoromycota</taxon>
        <taxon>Glomeromycotina</taxon>
        <taxon>Glomeromycetes</taxon>
        <taxon>Diversisporales</taxon>
        <taxon>Gigasporaceae</taxon>
        <taxon>Gigaspora</taxon>
    </lineage>
</organism>
<reference evidence="1 2" key="1">
    <citation type="submission" date="2021-06" db="EMBL/GenBank/DDBJ databases">
        <authorList>
            <person name="Kallberg Y."/>
            <person name="Tangrot J."/>
            <person name="Rosling A."/>
        </authorList>
    </citation>
    <scope>NUCLEOTIDE SEQUENCE [LARGE SCALE GENOMIC DNA]</scope>
    <source>
        <strain evidence="1 2">120-4 pot B 10/14</strain>
    </source>
</reference>
<protein>
    <submittedName>
        <fullName evidence="1">33323_t:CDS:1</fullName>
    </submittedName>
</protein>
<accession>A0ABN7WJB6</accession>
<comment type="caution">
    <text evidence="1">The sequence shown here is derived from an EMBL/GenBank/DDBJ whole genome shotgun (WGS) entry which is preliminary data.</text>
</comment>
<dbReference type="Proteomes" id="UP000789901">
    <property type="component" value="Unassembled WGS sequence"/>
</dbReference>
<evidence type="ECO:0000313" key="1">
    <source>
        <dbReference type="EMBL" id="CAG8833492.1"/>
    </source>
</evidence>
<dbReference type="EMBL" id="CAJVQB010047487">
    <property type="protein sequence ID" value="CAG8833492.1"/>
    <property type="molecule type" value="Genomic_DNA"/>
</dbReference>
<sequence length="150" mass="16699">MNNNQSNTNQATTEIGTNTIQTDTKKVQITTAVNIDQVTTNMSMDQVITGEDYEKHGPQLQAAIEKFAERYNAAKAKSIPALTSFLYNMNCGTDPLVHVKSGAKIRVQVEFVKRRKTEVGVKKSGNKENNDSHIIPARKVQTVDKKKYSL</sequence>
<gene>
    <name evidence="1" type="ORF">GMARGA_LOCUS31588</name>
</gene>
<proteinExistence type="predicted"/>